<dbReference type="InterPro" id="IPR036396">
    <property type="entry name" value="Cyt_P450_sf"/>
</dbReference>
<dbReference type="InterPro" id="IPR052306">
    <property type="entry name" value="CYP450_71D"/>
</dbReference>
<comment type="similarity">
    <text evidence="3 13">Belongs to the cytochrome P450 family.</text>
</comment>
<evidence type="ECO:0000256" key="13">
    <source>
        <dbReference type="RuleBase" id="RU000461"/>
    </source>
</evidence>
<dbReference type="PRINTS" id="PR00385">
    <property type="entry name" value="P450"/>
</dbReference>
<organism evidence="14 15">
    <name type="scientific">Escallonia rubra</name>
    <dbReference type="NCBI Taxonomy" id="112253"/>
    <lineage>
        <taxon>Eukaryota</taxon>
        <taxon>Viridiplantae</taxon>
        <taxon>Streptophyta</taxon>
        <taxon>Embryophyta</taxon>
        <taxon>Tracheophyta</taxon>
        <taxon>Spermatophyta</taxon>
        <taxon>Magnoliopsida</taxon>
        <taxon>eudicotyledons</taxon>
        <taxon>Gunneridae</taxon>
        <taxon>Pentapetalae</taxon>
        <taxon>asterids</taxon>
        <taxon>campanulids</taxon>
        <taxon>Escalloniales</taxon>
        <taxon>Escalloniaceae</taxon>
        <taxon>Escallonia</taxon>
    </lineage>
</organism>
<dbReference type="AlphaFoldDB" id="A0AA88QCQ4"/>
<evidence type="ECO:0000256" key="12">
    <source>
        <dbReference type="PIRSR" id="PIRSR602401-1"/>
    </source>
</evidence>
<dbReference type="GO" id="GO:0016020">
    <property type="term" value="C:membrane"/>
    <property type="evidence" value="ECO:0007669"/>
    <property type="project" value="UniProtKB-SubCell"/>
</dbReference>
<evidence type="ECO:0000256" key="7">
    <source>
        <dbReference type="ARBA" id="ARBA00022989"/>
    </source>
</evidence>
<evidence type="ECO:0000256" key="1">
    <source>
        <dbReference type="ARBA" id="ARBA00001971"/>
    </source>
</evidence>
<dbReference type="PANTHER" id="PTHR47953:SF19">
    <property type="entry name" value="OS06G0641600 PROTEIN"/>
    <property type="match status" value="1"/>
</dbReference>
<dbReference type="GO" id="GO:0020037">
    <property type="term" value="F:heme binding"/>
    <property type="evidence" value="ECO:0007669"/>
    <property type="project" value="InterPro"/>
</dbReference>
<dbReference type="SUPFAM" id="SSF48264">
    <property type="entry name" value="Cytochrome P450"/>
    <property type="match status" value="2"/>
</dbReference>
<dbReference type="PANTHER" id="PTHR47953">
    <property type="entry name" value="OS08G0105600 PROTEIN"/>
    <property type="match status" value="1"/>
</dbReference>
<evidence type="ECO:0000256" key="5">
    <source>
        <dbReference type="ARBA" id="ARBA00022692"/>
    </source>
</evidence>
<comment type="cofactor">
    <cofactor evidence="1 12">
        <name>heme</name>
        <dbReference type="ChEBI" id="CHEBI:30413"/>
    </cofactor>
</comment>
<dbReference type="Pfam" id="PF00067">
    <property type="entry name" value="p450"/>
    <property type="match status" value="1"/>
</dbReference>
<dbReference type="Gene3D" id="1.10.630.10">
    <property type="entry name" value="Cytochrome P450"/>
    <property type="match status" value="3"/>
</dbReference>
<keyword evidence="8 13" id="KW-0560">Oxidoreductase</keyword>
<dbReference type="GO" id="GO:0005506">
    <property type="term" value="F:iron ion binding"/>
    <property type="evidence" value="ECO:0007669"/>
    <property type="project" value="InterPro"/>
</dbReference>
<gene>
    <name evidence="14" type="ORF">RJ640_027037</name>
</gene>
<accession>A0AA88QCQ4</accession>
<proteinExistence type="inferred from homology"/>
<keyword evidence="6 12" id="KW-0479">Metal-binding</keyword>
<comment type="subcellular location">
    <subcellularLocation>
        <location evidence="2">Membrane</location>
        <topology evidence="2">Single-pass membrane protein</topology>
    </subcellularLocation>
</comment>
<evidence type="ECO:0000256" key="10">
    <source>
        <dbReference type="ARBA" id="ARBA00023033"/>
    </source>
</evidence>
<feature type="binding site" description="axial binding residue" evidence="12">
    <location>
        <position position="465"/>
    </location>
    <ligand>
        <name>heme</name>
        <dbReference type="ChEBI" id="CHEBI:30413"/>
    </ligand>
    <ligandPart>
        <name>Fe</name>
        <dbReference type="ChEBI" id="CHEBI:18248"/>
    </ligandPart>
</feature>
<dbReference type="PRINTS" id="PR00463">
    <property type="entry name" value="EP450I"/>
</dbReference>
<comment type="caution">
    <text evidence="14">The sequence shown here is derived from an EMBL/GenBank/DDBJ whole genome shotgun (WGS) entry which is preliminary data.</text>
</comment>
<evidence type="ECO:0000256" key="3">
    <source>
        <dbReference type="ARBA" id="ARBA00010617"/>
    </source>
</evidence>
<name>A0AA88QCQ4_9ASTE</name>
<dbReference type="GO" id="GO:0004497">
    <property type="term" value="F:monooxygenase activity"/>
    <property type="evidence" value="ECO:0007669"/>
    <property type="project" value="UniProtKB-KW"/>
</dbReference>
<keyword evidence="11" id="KW-0472">Membrane</keyword>
<evidence type="ECO:0000256" key="8">
    <source>
        <dbReference type="ARBA" id="ARBA00023002"/>
    </source>
</evidence>
<evidence type="ECO:0000256" key="4">
    <source>
        <dbReference type="ARBA" id="ARBA00022617"/>
    </source>
</evidence>
<keyword evidence="7" id="KW-1133">Transmembrane helix</keyword>
<evidence type="ECO:0008006" key="16">
    <source>
        <dbReference type="Google" id="ProtNLM"/>
    </source>
</evidence>
<reference evidence="14" key="1">
    <citation type="submission" date="2022-12" db="EMBL/GenBank/DDBJ databases">
        <title>Draft genome assemblies for two species of Escallonia (Escalloniales).</title>
        <authorList>
            <person name="Chanderbali A."/>
            <person name="Dervinis C."/>
            <person name="Anghel I."/>
            <person name="Soltis D."/>
            <person name="Soltis P."/>
            <person name="Zapata F."/>
        </authorList>
    </citation>
    <scope>NUCLEOTIDE SEQUENCE</scope>
    <source>
        <strain evidence="14">UCBG92.1500</strain>
        <tissue evidence="14">Leaf</tissue>
    </source>
</reference>
<sequence>DIISGGSETSSTAIEWAMSEMLKAPHAMERAQAEKAASNVKSTDMRYLLRPQSLSMDGLSTEILEVPSPLRMRYESREHAGEDNLLLVKFNLALGSVQLVKRFKAKNPTLRLPPGPWQLPLIGNMHNLVGSLPHHILRDLAKKYGPLMYLRLGEVPTVVVSSPEIAKEVMKTHDLIFAQRPYFLAARILSYDSTNIVFAPYGEYWRQLRKNCIMELLSAKRVKTIRAIREEEVSNVIQEILAKERTTINLSKKIFSLTYGITARAAFGEKGKDQELFLSLMEEIIELGSGFNIADMYPSVKWLEVISGLQPRFEKIHKKVDKILVHMLNEHTKRTIMATGKGDANEDLVDVLLRYQKHGDTDFPLTDSNIKAVILDIFIAGSETSSTAMGWAMLEMLKNPSLMERAQVEIPVKTKVIVNAWAISRDPRHWHDAERFYPERFLDSSVDYKGTNFEYIPFGAGRRICPGIAFALANIELPLAQLLYHFEWKLPNGLKHEGLDMTEAFGSTAGRKHELCLIPVAYHSSHVG</sequence>
<keyword evidence="15" id="KW-1185">Reference proteome</keyword>
<evidence type="ECO:0000313" key="15">
    <source>
        <dbReference type="Proteomes" id="UP001187471"/>
    </source>
</evidence>
<keyword evidence="9 12" id="KW-0408">Iron</keyword>
<evidence type="ECO:0000256" key="2">
    <source>
        <dbReference type="ARBA" id="ARBA00004167"/>
    </source>
</evidence>
<evidence type="ECO:0000256" key="9">
    <source>
        <dbReference type="ARBA" id="ARBA00023004"/>
    </source>
</evidence>
<dbReference type="GO" id="GO:0016705">
    <property type="term" value="F:oxidoreductase activity, acting on paired donors, with incorporation or reduction of molecular oxygen"/>
    <property type="evidence" value="ECO:0007669"/>
    <property type="project" value="InterPro"/>
</dbReference>
<dbReference type="CDD" id="cd11072">
    <property type="entry name" value="CYP71-like"/>
    <property type="match status" value="1"/>
</dbReference>
<dbReference type="Proteomes" id="UP001187471">
    <property type="component" value="Unassembled WGS sequence"/>
</dbReference>
<evidence type="ECO:0000256" key="11">
    <source>
        <dbReference type="ARBA" id="ARBA00023136"/>
    </source>
</evidence>
<feature type="non-terminal residue" evidence="14">
    <location>
        <position position="1"/>
    </location>
</feature>
<evidence type="ECO:0000256" key="6">
    <source>
        <dbReference type="ARBA" id="ARBA00022723"/>
    </source>
</evidence>
<keyword evidence="10 13" id="KW-0503">Monooxygenase</keyword>
<keyword evidence="4 12" id="KW-0349">Heme</keyword>
<dbReference type="PROSITE" id="PS00086">
    <property type="entry name" value="CYTOCHROME_P450"/>
    <property type="match status" value="1"/>
</dbReference>
<dbReference type="InterPro" id="IPR001128">
    <property type="entry name" value="Cyt_P450"/>
</dbReference>
<protein>
    <recommendedName>
        <fullName evidence="16">Cytochrome P450</fullName>
    </recommendedName>
</protein>
<evidence type="ECO:0000313" key="14">
    <source>
        <dbReference type="EMBL" id="KAK2965622.1"/>
    </source>
</evidence>
<dbReference type="InterPro" id="IPR017972">
    <property type="entry name" value="Cyt_P450_CS"/>
</dbReference>
<keyword evidence="5" id="KW-0812">Transmembrane</keyword>
<dbReference type="InterPro" id="IPR002401">
    <property type="entry name" value="Cyt_P450_E_grp-I"/>
</dbReference>
<dbReference type="EMBL" id="JAVXUO010003205">
    <property type="protein sequence ID" value="KAK2965622.1"/>
    <property type="molecule type" value="Genomic_DNA"/>
</dbReference>